<keyword evidence="1 4" id="KW-0808">Transferase</keyword>
<dbReference type="InterPro" id="IPR000182">
    <property type="entry name" value="GNAT_dom"/>
</dbReference>
<dbReference type="InterPro" id="IPR016181">
    <property type="entry name" value="Acyl_CoA_acyltransferase"/>
</dbReference>
<organism evidence="4 5">
    <name type="scientific">Paenibacillus sabinae T27</name>
    <dbReference type="NCBI Taxonomy" id="1268072"/>
    <lineage>
        <taxon>Bacteria</taxon>
        <taxon>Bacillati</taxon>
        <taxon>Bacillota</taxon>
        <taxon>Bacilli</taxon>
        <taxon>Bacillales</taxon>
        <taxon>Paenibacillaceae</taxon>
        <taxon>Paenibacillus</taxon>
    </lineage>
</organism>
<dbReference type="CDD" id="cd04301">
    <property type="entry name" value="NAT_SF"/>
    <property type="match status" value="2"/>
</dbReference>
<dbReference type="Proteomes" id="UP000019772">
    <property type="component" value="Chromosome"/>
</dbReference>
<feature type="domain" description="N-acetyltransferase" evidence="3">
    <location>
        <begin position="1"/>
        <end position="149"/>
    </location>
</feature>
<dbReference type="Gene3D" id="3.40.630.30">
    <property type="match status" value="2"/>
</dbReference>
<keyword evidence="5" id="KW-1185">Reference proteome</keyword>
<dbReference type="SUPFAM" id="SSF55729">
    <property type="entry name" value="Acyl-CoA N-acyltransferases (Nat)"/>
    <property type="match status" value="2"/>
</dbReference>
<evidence type="ECO:0000256" key="2">
    <source>
        <dbReference type="ARBA" id="ARBA00023315"/>
    </source>
</evidence>
<dbReference type="EMBL" id="CP004078">
    <property type="protein sequence ID" value="AHV98303.1"/>
    <property type="molecule type" value="Genomic_DNA"/>
</dbReference>
<feature type="domain" description="N-acetyltransferase" evidence="3">
    <location>
        <begin position="151"/>
        <end position="287"/>
    </location>
</feature>
<dbReference type="KEGG" id="psab:PSAB_17005"/>
<proteinExistence type="predicted"/>
<dbReference type="PROSITE" id="PS51186">
    <property type="entry name" value="GNAT"/>
    <property type="match status" value="2"/>
</dbReference>
<dbReference type="GO" id="GO:0005737">
    <property type="term" value="C:cytoplasm"/>
    <property type="evidence" value="ECO:0007669"/>
    <property type="project" value="TreeGrafter"/>
</dbReference>
<keyword evidence="2" id="KW-0012">Acyltransferase</keyword>
<dbReference type="GO" id="GO:0008080">
    <property type="term" value="F:N-acetyltransferase activity"/>
    <property type="evidence" value="ECO:0007669"/>
    <property type="project" value="InterPro"/>
</dbReference>
<evidence type="ECO:0000313" key="5">
    <source>
        <dbReference type="Proteomes" id="UP000019772"/>
    </source>
</evidence>
<evidence type="ECO:0000259" key="3">
    <source>
        <dbReference type="PROSITE" id="PS51186"/>
    </source>
</evidence>
<name>X5A1S6_9BACL</name>
<dbReference type="eggNOG" id="COG0456">
    <property type="taxonomic scope" value="Bacteria"/>
</dbReference>
<dbReference type="PANTHER" id="PTHR43626">
    <property type="entry name" value="ACYL-COA N-ACYLTRANSFERASE"/>
    <property type="match status" value="1"/>
</dbReference>
<dbReference type="Pfam" id="PF13673">
    <property type="entry name" value="Acetyltransf_10"/>
    <property type="match status" value="2"/>
</dbReference>
<dbReference type="STRING" id="1268072.PSAB_17005"/>
<sequence length="287" mass="32311">MAIRDFRPQDSEEVSALIRENLLKVNSRDYPEQVIQRMAGLFMPEYIMQISLARTMIVAVEGEKVIGTASLDGDTLYTVFVNMNYHGGGVGRSLIQYLEQAAWNSGVHVLQVPSSLTAEHFYGKMGYRRVRMIESEEFGTDIIMSKDLQPFTYREHTPAGDEFIQLVESAGWQGITDKGNERLEAALRQSWFVVSAFKGNRLVGMGRVISDGVVHALICDLIIVPDEQGRGIGSGILKRLLKKCKEQEIPMVQLFAAAHKADFYKKFGFEERPEAAPGMRWVNRDCV</sequence>
<gene>
    <name evidence="4" type="ORF">PSAB_17005</name>
</gene>
<dbReference type="eggNOG" id="COG0454">
    <property type="taxonomic scope" value="Bacteria"/>
</dbReference>
<dbReference type="RefSeq" id="WP_226991831.1">
    <property type="nucleotide sequence ID" value="NZ_CP004078.1"/>
</dbReference>
<evidence type="ECO:0000313" key="4">
    <source>
        <dbReference type="EMBL" id="AHV98303.1"/>
    </source>
</evidence>
<dbReference type="HOGENOM" id="CLU_917871_0_0_9"/>
<dbReference type="PATRIC" id="fig|1268072.3.peg.3508"/>
<dbReference type="PANTHER" id="PTHR43626:SF4">
    <property type="entry name" value="GCN5-RELATED N-ACETYLTRANSFERASE 2, CHLOROPLASTIC"/>
    <property type="match status" value="1"/>
</dbReference>
<reference evidence="4 5" key="1">
    <citation type="journal article" date="2014" name="PLoS Genet.">
        <title>Comparative Genomic Analysis of N2-Fixing and Non-N2-Fixing Paenibacillus spp.: Organization, Evolution and Expression of the Nitrogen Fixation Genes.</title>
        <authorList>
            <person name="Xie J.B."/>
            <person name="Du Z."/>
            <person name="Bai L."/>
            <person name="Tian C."/>
            <person name="Zhang Y."/>
            <person name="Xie J.Y."/>
            <person name="Wang T."/>
            <person name="Liu X."/>
            <person name="Chen X."/>
            <person name="Cheng Q."/>
            <person name="Chen S."/>
            <person name="Li J."/>
        </authorList>
    </citation>
    <scope>NUCLEOTIDE SEQUENCE [LARGE SCALE GENOMIC DNA]</scope>
    <source>
        <strain evidence="4 5">T27</strain>
    </source>
</reference>
<evidence type="ECO:0000256" key="1">
    <source>
        <dbReference type="ARBA" id="ARBA00022679"/>
    </source>
</evidence>
<dbReference type="InterPro" id="IPR045039">
    <property type="entry name" value="NSI-like"/>
</dbReference>
<dbReference type="AlphaFoldDB" id="X5A1S6"/>
<protein>
    <submittedName>
        <fullName evidence="4">Acetyltransferase (GNAT) family protein</fullName>
    </submittedName>
</protein>
<accession>X5A1S6</accession>